<dbReference type="AlphaFoldDB" id="A0A3E0H8S3"/>
<comment type="caution">
    <text evidence="3">The sequence shown here is derived from an EMBL/GenBank/DDBJ whole genome shotgun (WGS) entry which is preliminary data.</text>
</comment>
<dbReference type="RefSeq" id="WP_116178597.1">
    <property type="nucleotide sequence ID" value="NZ_CP144375.1"/>
</dbReference>
<dbReference type="PROSITE" id="PS51257">
    <property type="entry name" value="PROKAR_LIPOPROTEIN"/>
    <property type="match status" value="1"/>
</dbReference>
<organism evidence="3 4">
    <name type="scientific">Kutzneria buriramensis</name>
    <dbReference type="NCBI Taxonomy" id="1045776"/>
    <lineage>
        <taxon>Bacteria</taxon>
        <taxon>Bacillati</taxon>
        <taxon>Actinomycetota</taxon>
        <taxon>Actinomycetes</taxon>
        <taxon>Pseudonocardiales</taxon>
        <taxon>Pseudonocardiaceae</taxon>
        <taxon>Kutzneria</taxon>
    </lineage>
</organism>
<gene>
    <name evidence="3" type="ORF">BCF44_113101</name>
</gene>
<feature type="chain" id="PRO_5017760595" evidence="2">
    <location>
        <begin position="20"/>
        <end position="77"/>
    </location>
</feature>
<accession>A0A3E0H8S3</accession>
<proteinExistence type="predicted"/>
<protein>
    <submittedName>
        <fullName evidence="3">Uncharacterized protein</fullName>
    </submittedName>
</protein>
<dbReference type="EMBL" id="QUNO01000013">
    <property type="protein sequence ID" value="REH39246.1"/>
    <property type="molecule type" value="Genomic_DNA"/>
</dbReference>
<dbReference type="Proteomes" id="UP000256269">
    <property type="component" value="Unassembled WGS sequence"/>
</dbReference>
<keyword evidence="4" id="KW-1185">Reference proteome</keyword>
<keyword evidence="2" id="KW-0732">Signal</keyword>
<evidence type="ECO:0000313" key="3">
    <source>
        <dbReference type="EMBL" id="REH39246.1"/>
    </source>
</evidence>
<evidence type="ECO:0000256" key="2">
    <source>
        <dbReference type="SAM" id="SignalP"/>
    </source>
</evidence>
<sequence>MRIRLLLAGAALAGLGALAACNDPDKPAEVPGVAPHAPVTSVVVETTTSSRPEEIPGVGVTGTKPPPGSSSTTSGTP</sequence>
<name>A0A3E0H8S3_9PSEU</name>
<reference evidence="3 4" key="1">
    <citation type="submission" date="2018-08" db="EMBL/GenBank/DDBJ databases">
        <title>Genomic Encyclopedia of Archaeal and Bacterial Type Strains, Phase II (KMG-II): from individual species to whole genera.</title>
        <authorList>
            <person name="Goeker M."/>
        </authorList>
    </citation>
    <scope>NUCLEOTIDE SEQUENCE [LARGE SCALE GENOMIC DNA]</scope>
    <source>
        <strain evidence="3 4">DSM 45791</strain>
    </source>
</reference>
<feature type="region of interest" description="Disordered" evidence="1">
    <location>
        <begin position="44"/>
        <end position="77"/>
    </location>
</feature>
<evidence type="ECO:0000313" key="4">
    <source>
        <dbReference type="Proteomes" id="UP000256269"/>
    </source>
</evidence>
<evidence type="ECO:0000256" key="1">
    <source>
        <dbReference type="SAM" id="MobiDB-lite"/>
    </source>
</evidence>
<feature type="signal peptide" evidence="2">
    <location>
        <begin position="1"/>
        <end position="19"/>
    </location>
</feature>